<keyword evidence="1" id="KW-1133">Transmembrane helix</keyword>
<evidence type="ECO:0000313" key="2">
    <source>
        <dbReference type="EMBL" id="MFD2759012.1"/>
    </source>
</evidence>
<accession>A0ABW5UZ81</accession>
<keyword evidence="1" id="KW-0812">Transmembrane</keyword>
<evidence type="ECO:0000256" key="1">
    <source>
        <dbReference type="SAM" id="Phobius"/>
    </source>
</evidence>
<dbReference type="Proteomes" id="UP001597492">
    <property type="component" value="Unassembled WGS sequence"/>
</dbReference>
<evidence type="ECO:0000313" key="3">
    <source>
        <dbReference type="Proteomes" id="UP001597492"/>
    </source>
</evidence>
<reference evidence="3" key="1">
    <citation type="journal article" date="2019" name="Int. J. Syst. Evol. Microbiol.">
        <title>The Global Catalogue of Microorganisms (GCM) 10K type strain sequencing project: providing services to taxonomists for standard genome sequencing and annotation.</title>
        <authorList>
            <consortium name="The Broad Institute Genomics Platform"/>
            <consortium name="The Broad Institute Genome Sequencing Center for Infectious Disease"/>
            <person name="Wu L."/>
            <person name="Ma J."/>
        </authorList>
    </citation>
    <scope>NUCLEOTIDE SEQUENCE [LARGE SCALE GENOMIC DNA]</scope>
    <source>
        <strain evidence="3">TISTR 1514</strain>
    </source>
</reference>
<keyword evidence="1" id="KW-0472">Membrane</keyword>
<dbReference type="InterPro" id="IPR003425">
    <property type="entry name" value="CCB3/YggT"/>
</dbReference>
<gene>
    <name evidence="2" type="ORF">ACFSW7_11565</name>
</gene>
<organism evidence="2 3">
    <name type="scientific">Gulosibacter faecalis</name>
    <dbReference type="NCBI Taxonomy" id="272240"/>
    <lineage>
        <taxon>Bacteria</taxon>
        <taxon>Bacillati</taxon>
        <taxon>Actinomycetota</taxon>
        <taxon>Actinomycetes</taxon>
        <taxon>Micrococcales</taxon>
        <taxon>Microbacteriaceae</taxon>
        <taxon>Gulosibacter</taxon>
    </lineage>
</organism>
<keyword evidence="3" id="KW-1185">Reference proteome</keyword>
<dbReference type="RefSeq" id="WP_019617406.1">
    <property type="nucleotide sequence ID" value="NZ_JBHUNE010000008.1"/>
</dbReference>
<name>A0ABW5UZ81_9MICO</name>
<feature type="transmembrane region" description="Helical" evidence="1">
    <location>
        <begin position="71"/>
        <end position="95"/>
    </location>
</feature>
<comment type="caution">
    <text evidence="2">The sequence shown here is derived from an EMBL/GenBank/DDBJ whole genome shotgun (WGS) entry which is preliminary data.</text>
</comment>
<protein>
    <submittedName>
        <fullName evidence="2">YggT family protein</fullName>
    </submittedName>
</protein>
<proteinExistence type="predicted"/>
<sequence length="97" mass="11093">MVLIGTILLIALQIYNFVMWARLILDWVVVLVPQFRPRGLVLVLAEVVYTVTDPPLKLVRRWLKPVRVGPIALDLAWIVVIIALTVLSVIVRSIFFF</sequence>
<dbReference type="Pfam" id="PF02325">
    <property type="entry name" value="CCB3_YggT"/>
    <property type="match status" value="1"/>
</dbReference>
<dbReference type="EMBL" id="JBHUNE010000008">
    <property type="protein sequence ID" value="MFD2759012.1"/>
    <property type="molecule type" value="Genomic_DNA"/>
</dbReference>